<evidence type="ECO:0000313" key="2">
    <source>
        <dbReference type="Proteomes" id="UP001448614"/>
    </source>
</evidence>
<accession>A0ABV0GQU5</accession>
<dbReference type="EMBL" id="JBBMFV010000004">
    <property type="protein sequence ID" value="MEO3940895.1"/>
    <property type="molecule type" value="Genomic_DNA"/>
</dbReference>
<proteinExistence type="predicted"/>
<name>A0ABV0GQU5_PAENI</name>
<protein>
    <submittedName>
        <fullName evidence="1">Uncharacterized protein</fullName>
    </submittedName>
</protein>
<evidence type="ECO:0000313" key="1">
    <source>
        <dbReference type="EMBL" id="MEO3940895.1"/>
    </source>
</evidence>
<reference evidence="1 2" key="1">
    <citation type="journal article" date="2024" name="Appl. Microbiol. Biotechnol.">
        <title>Biosynthetic gene clusters with biotechnological applications in novel Antarctic isolates from Actinomycetota.</title>
        <authorList>
            <person name="Bruna P."/>
            <person name="Nunez-Montero K."/>
            <person name="Contreras M.J."/>
            <person name="Leal K."/>
            <person name="Garcia M."/>
            <person name="Abanto M."/>
            <person name="Barrientos L."/>
        </authorList>
    </citation>
    <scope>NUCLEOTIDE SEQUENCE [LARGE SCALE GENOMIC DNA]</scope>
    <source>
        <strain evidence="1 2">Se16.17</strain>
    </source>
</reference>
<organism evidence="1 2">
    <name type="scientific">Paenarthrobacter nicotinovorans</name>
    <name type="common">Arthrobacter nicotinovorans</name>
    <dbReference type="NCBI Taxonomy" id="29320"/>
    <lineage>
        <taxon>Bacteria</taxon>
        <taxon>Bacillati</taxon>
        <taxon>Actinomycetota</taxon>
        <taxon>Actinomycetes</taxon>
        <taxon>Micrococcales</taxon>
        <taxon>Micrococcaceae</taxon>
        <taxon>Paenarthrobacter</taxon>
    </lineage>
</organism>
<dbReference type="Proteomes" id="UP001448614">
    <property type="component" value="Unassembled WGS sequence"/>
</dbReference>
<comment type="caution">
    <text evidence="1">The sequence shown here is derived from an EMBL/GenBank/DDBJ whole genome shotgun (WGS) entry which is preliminary data.</text>
</comment>
<keyword evidence="2" id="KW-1185">Reference proteome</keyword>
<sequence length="96" mass="10516">MDKFVELLGYKPGPLGALVTIPATNMLCLHLVTESTSINDFSAMLMFAGNVHTQHPSPLTPLLYWWNGTTVEPISGTDGEDVNLYLPDELLNVLQS</sequence>
<gene>
    <name evidence="1" type="ORF">V3C41_07430</name>
</gene>
<dbReference type="RefSeq" id="WP_223944304.1">
    <property type="nucleotide sequence ID" value="NZ_JBBMFV010000004.1"/>
</dbReference>